<geneLocation type="plasmid" evidence="2">
    <name>p1</name>
</geneLocation>
<dbReference type="AlphaFoldDB" id="A0A7Y3TAJ7"/>
<dbReference type="GO" id="GO:0008270">
    <property type="term" value="F:zinc ion binding"/>
    <property type="evidence" value="ECO:0007669"/>
    <property type="project" value="InterPro"/>
</dbReference>
<dbReference type="InterPro" id="IPR041920">
    <property type="entry name" value="ROS/MUCR_sf"/>
</dbReference>
<dbReference type="Proteomes" id="UP000526233">
    <property type="component" value="Unassembled WGS sequence"/>
</dbReference>
<dbReference type="GO" id="GO:0003677">
    <property type="term" value="F:DNA binding"/>
    <property type="evidence" value="ECO:0007669"/>
    <property type="project" value="InterPro"/>
</dbReference>
<keyword evidence="2" id="KW-0614">Plasmid</keyword>
<dbReference type="EMBL" id="PKQI01000006">
    <property type="protein sequence ID" value="NNV23881.1"/>
    <property type="molecule type" value="Genomic_DNA"/>
</dbReference>
<gene>
    <name evidence="2" type="ORF">EHE22_26350</name>
</gene>
<dbReference type="GO" id="GO:0006355">
    <property type="term" value="P:regulation of DNA-templated transcription"/>
    <property type="evidence" value="ECO:0007669"/>
    <property type="project" value="InterPro"/>
</dbReference>
<evidence type="ECO:0000313" key="3">
    <source>
        <dbReference type="Proteomes" id="UP000526233"/>
    </source>
</evidence>
<comment type="caution">
    <text evidence="2">The sequence shown here is derived from an EMBL/GenBank/DDBJ whole genome shotgun (WGS) entry which is preliminary data.</text>
</comment>
<name>A0A7Y3TAJ7_9HYPH</name>
<sequence>MSNEKIVCLECGRHLRTLTRHINAAHGLTPQAYKAKWALPEHTLMQALDLELVHRSTAKNNGLANKGLHAQRIKREEAEKAGRINRNKRHDQKVSYDLLRRMVRLGVSVDRVASHYGISRMTVYNAMRWTEK</sequence>
<dbReference type="Gene3D" id="1.10.10.1550">
    <property type="entry name" value="ROS/MUCR transcriptional regulator protein"/>
    <property type="match status" value="1"/>
</dbReference>
<protein>
    <submittedName>
        <fullName evidence="2">Uncharacterized protein</fullName>
    </submittedName>
</protein>
<comment type="similarity">
    <text evidence="1">Belongs to the ros/MucR family.</text>
</comment>
<proteinExistence type="inferred from homology"/>
<evidence type="ECO:0000256" key="1">
    <source>
        <dbReference type="ARBA" id="ARBA00007031"/>
    </source>
</evidence>
<organism evidence="2 3">
    <name type="scientific">Brucella pseudogrignonensis</name>
    <dbReference type="NCBI Taxonomy" id="419475"/>
    <lineage>
        <taxon>Bacteria</taxon>
        <taxon>Pseudomonadati</taxon>
        <taxon>Pseudomonadota</taxon>
        <taxon>Alphaproteobacteria</taxon>
        <taxon>Hyphomicrobiales</taxon>
        <taxon>Brucellaceae</taxon>
        <taxon>Brucella/Ochrobactrum group</taxon>
        <taxon>Brucella</taxon>
    </lineage>
</organism>
<reference evidence="2 3" key="1">
    <citation type="submission" date="2018-11" db="EMBL/GenBank/DDBJ databases">
        <title>Genome sequencing and analysis.</title>
        <authorList>
            <person name="Huang Y.-T."/>
        </authorList>
    </citation>
    <scope>NUCLEOTIDE SEQUENCE [LARGE SCALE GENOMIC DNA]</scope>
    <source>
        <strain evidence="2 3">SHIN</strain>
        <plasmid evidence="2">p1</plasmid>
    </source>
</reference>
<evidence type="ECO:0000313" key="2">
    <source>
        <dbReference type="EMBL" id="NNV23881.1"/>
    </source>
</evidence>
<dbReference type="InterPro" id="IPR008807">
    <property type="entry name" value="ROS_MUCR"/>
</dbReference>
<dbReference type="RefSeq" id="WP_171380672.1">
    <property type="nucleotide sequence ID" value="NZ_PKQI01000006.1"/>
</dbReference>
<accession>A0A7Y3TAJ7</accession>
<dbReference type="Pfam" id="PF05443">
    <property type="entry name" value="ROS_MUCR"/>
    <property type="match status" value="1"/>
</dbReference>